<evidence type="ECO:0008006" key="3">
    <source>
        <dbReference type="Google" id="ProtNLM"/>
    </source>
</evidence>
<proteinExistence type="predicted"/>
<dbReference type="PROSITE" id="PS51257">
    <property type="entry name" value="PROKAR_LIPOPROTEIN"/>
    <property type="match status" value="1"/>
</dbReference>
<protein>
    <recommendedName>
        <fullName evidence="3">LPP20 lipoprotein</fullName>
    </recommendedName>
</protein>
<dbReference type="Proteomes" id="UP000226525">
    <property type="component" value="Unassembled WGS sequence"/>
</dbReference>
<sequence length="152" mass="16731">MILSKRLLPVFLLLLLVSFLTISCSQQSSRSPQPVSQNQKPDWINKVPVGHYLGQASYALQTVKQAREKALNTAVSLLVAAKAGNTAEVSGDVQNKTTSVIRGGRESLTNSSKINTTVTISGQEIPVQFRIVEFWRDREAGYIYILIEDLAV</sequence>
<evidence type="ECO:0000313" key="1">
    <source>
        <dbReference type="EMBL" id="MAH61860.1"/>
    </source>
</evidence>
<evidence type="ECO:0000313" key="2">
    <source>
        <dbReference type="Proteomes" id="UP000226525"/>
    </source>
</evidence>
<comment type="caution">
    <text evidence="1">The sequence shown here is derived from an EMBL/GenBank/DDBJ whole genome shotgun (WGS) entry which is preliminary data.</text>
</comment>
<organism evidence="1 2">
    <name type="scientific">SAR324 cluster bacterium</name>
    <dbReference type="NCBI Taxonomy" id="2024889"/>
    <lineage>
        <taxon>Bacteria</taxon>
        <taxon>Deltaproteobacteria</taxon>
        <taxon>SAR324 cluster</taxon>
    </lineage>
</organism>
<accession>A0A2D6YFF4</accession>
<reference evidence="2" key="1">
    <citation type="submission" date="2017-09" db="EMBL/GenBank/DDBJ databases">
        <title>The Reconstruction of 2,631 Draft Metagenome-Assembled Genomes from the Global Oceans.</title>
        <authorList>
            <person name="Tully B.J."/>
            <person name="Graham E.D."/>
            <person name="Heidelberg J.F."/>
        </authorList>
    </citation>
    <scope>NUCLEOTIDE SEQUENCE [LARGE SCALE GENOMIC DNA]</scope>
</reference>
<dbReference type="AlphaFoldDB" id="A0A2D6YFF4"/>
<gene>
    <name evidence="1" type="ORF">CMN54_00115</name>
</gene>
<dbReference type="EMBL" id="NZEX01000002">
    <property type="protein sequence ID" value="MAH61860.1"/>
    <property type="molecule type" value="Genomic_DNA"/>
</dbReference>
<name>A0A2D6YFF4_9DELT</name>